<dbReference type="InterPro" id="IPR014756">
    <property type="entry name" value="Ig_E-set"/>
</dbReference>
<comment type="caution">
    <text evidence="11">The sequence shown here is derived from an EMBL/GenBank/DDBJ whole genome shotgun (WGS) entry which is preliminary data.</text>
</comment>
<dbReference type="GO" id="GO:0005975">
    <property type="term" value="P:carbohydrate metabolic process"/>
    <property type="evidence" value="ECO:0007669"/>
    <property type="project" value="InterPro"/>
</dbReference>
<evidence type="ECO:0000259" key="10">
    <source>
        <dbReference type="SMART" id="SM01081"/>
    </source>
</evidence>
<dbReference type="Gene3D" id="3.30.379.10">
    <property type="entry name" value="Chitobiase/beta-hexosaminidase domain 2-like"/>
    <property type="match status" value="1"/>
</dbReference>
<dbReference type="SUPFAM" id="SSF49384">
    <property type="entry name" value="Carbohydrate-binding domain"/>
    <property type="match status" value="1"/>
</dbReference>
<dbReference type="Gene3D" id="2.60.40.290">
    <property type="match status" value="1"/>
</dbReference>
<comment type="catalytic activity">
    <reaction evidence="1">
        <text>Hydrolysis of terminal non-reducing N-acetyl-D-hexosamine residues in N-acetyl-beta-D-hexosaminides.</text>
        <dbReference type="EC" id="3.2.1.52"/>
    </reaction>
</comment>
<dbReference type="InterPro" id="IPR017853">
    <property type="entry name" value="GH"/>
</dbReference>
<dbReference type="Gene3D" id="2.60.40.10">
    <property type="entry name" value="Immunoglobulins"/>
    <property type="match status" value="1"/>
</dbReference>
<dbReference type="InterPro" id="IPR008965">
    <property type="entry name" value="CBM2/CBM3_carb-bd_dom_sf"/>
</dbReference>
<dbReference type="PRINTS" id="PR00738">
    <property type="entry name" value="GLHYDRLASE20"/>
</dbReference>
<gene>
    <name evidence="11" type="primary">chb</name>
    <name evidence="11" type="ORF">GLIP_3984</name>
</gene>
<dbReference type="SMART" id="SM01081">
    <property type="entry name" value="CHB_HEX"/>
    <property type="match status" value="1"/>
</dbReference>
<dbReference type="InterPro" id="IPR025705">
    <property type="entry name" value="Beta_hexosaminidase_sua/sub"/>
</dbReference>
<keyword evidence="9" id="KW-0732">Signal</keyword>
<dbReference type="InterPro" id="IPR013783">
    <property type="entry name" value="Ig-like_fold"/>
</dbReference>
<dbReference type="RefSeq" id="WP_008846397.1">
    <property type="nucleotide sequence ID" value="NZ_BAEN01000076.1"/>
</dbReference>
<dbReference type="STRING" id="1127673.GLIP_3984"/>
<evidence type="ECO:0000256" key="8">
    <source>
        <dbReference type="PIRSR" id="PIRSR625705-1"/>
    </source>
</evidence>
<dbReference type="SUPFAM" id="SSF51445">
    <property type="entry name" value="(Trans)glycosidases"/>
    <property type="match status" value="1"/>
</dbReference>
<dbReference type="Pfam" id="PF03173">
    <property type="entry name" value="CHB_HEX"/>
    <property type="match status" value="1"/>
</dbReference>
<evidence type="ECO:0000256" key="5">
    <source>
        <dbReference type="ARBA" id="ARBA00023295"/>
    </source>
</evidence>
<sequence length="869" mass="98583">MNVNLQFSQLFSVIFMSFVLLAGCNSETEQQTEVNPQQVLDSAAQQLQVKIKVISNIDVEDCPNQQDQCYLANMTLTIPENMPENWKIYFGNLIPVQWEGSEEFDIQHVNGDLHVITPLSEQINPNQAYVIPFKGANWLVSESVLFPNYILSAQGLEPRVIESTSEEIKPGMQHASGKHVLPFEALNQTRRGKQDIVPRADASWRFDNNQMLTNKLENEQLIKTANNHRVTPQVKQAEWSGERISLASGLNLDTIRSDYGFTVARLEQIGVKSDTNGLGININVDSTLANEAYGLTISPLDVSIRAANQIGVFYALISLSQLYDAESNSLPTGTIFDEPRYDFRGLHLDLARNFHSKELLLKLLDQMAYLKLNKLHLHLADDEGWRLEIPGLPELTEVGSKRCLDWQEMTCLQPQLAAGVDPNSDVNGYLSRGDYIEILRLAALRNIEVIPALDMPGHSRAAIVAMHARYKKLIKQERSDEANQYHLSELEDTSEYSSIQYYNDNTLNPCLPSTYNFVSKVLSEVQLMHQEAEVPLRRYHIGADETAGAWQDSPACKLLLEQQPDITSVEMLGAYFVERVANMVEQMDSVNKVIPGAWSDGLAHARVEKLPSKVQANIWDTLFWDGFNRSNTMVNQDWDVVLSLPDVLYFDFPYEADPVEPGYYWGSRATDSYQVFQFMPDNLPVHAELWSNVMGSPYESKEQVTLEKGKKIVGIQAQLWSETVRSDHQVAYMLFPRMYAFAERAWHQADWEEPYQAGRSYSVDTQHFDANQQAQQQLDWQRFAQHVSQKMLPQLIEDGLIPRVPMPGAEIVSGKLNLNSAFPSLLLEYKVAEGNWQRYTQPTEIGSIVTVRARIEGTQVSSREQVLER</sequence>
<evidence type="ECO:0000256" key="9">
    <source>
        <dbReference type="SAM" id="SignalP"/>
    </source>
</evidence>
<name>K6YZF1_9ALTE</name>
<dbReference type="Pfam" id="PF03174">
    <property type="entry name" value="CHB_HEX_C"/>
    <property type="match status" value="1"/>
</dbReference>
<dbReference type="InterPro" id="IPR012291">
    <property type="entry name" value="CBM2_carb-bd_dom_sf"/>
</dbReference>
<dbReference type="GO" id="GO:0030203">
    <property type="term" value="P:glycosaminoglycan metabolic process"/>
    <property type="evidence" value="ECO:0007669"/>
    <property type="project" value="TreeGrafter"/>
</dbReference>
<feature type="chain" id="PRO_5003900504" description="beta-N-acetylhexosaminidase" evidence="9">
    <location>
        <begin position="23"/>
        <end position="869"/>
    </location>
</feature>
<dbReference type="Gene3D" id="3.20.20.80">
    <property type="entry name" value="Glycosidases"/>
    <property type="match status" value="1"/>
</dbReference>
<dbReference type="Pfam" id="PF00728">
    <property type="entry name" value="Glyco_hydro_20"/>
    <property type="match status" value="1"/>
</dbReference>
<proteinExistence type="inferred from homology"/>
<dbReference type="EC" id="3.2.1.52" evidence="3"/>
<evidence type="ECO:0000313" key="11">
    <source>
        <dbReference type="EMBL" id="GAC16595.1"/>
    </source>
</evidence>
<dbReference type="PANTHER" id="PTHR22600">
    <property type="entry name" value="BETA-HEXOSAMINIDASE"/>
    <property type="match status" value="1"/>
</dbReference>
<feature type="active site" description="Proton donor" evidence="8">
    <location>
        <position position="545"/>
    </location>
</feature>
<dbReference type="GO" id="GO:0004563">
    <property type="term" value="F:beta-N-acetylhexosaminidase activity"/>
    <property type="evidence" value="ECO:0007669"/>
    <property type="project" value="UniProtKB-EC"/>
</dbReference>
<organism evidence="11 12">
    <name type="scientific">Aliiglaciecola lipolytica E3</name>
    <dbReference type="NCBI Taxonomy" id="1127673"/>
    <lineage>
        <taxon>Bacteria</taxon>
        <taxon>Pseudomonadati</taxon>
        <taxon>Pseudomonadota</taxon>
        <taxon>Gammaproteobacteria</taxon>
        <taxon>Alteromonadales</taxon>
        <taxon>Alteromonadaceae</taxon>
        <taxon>Aliiglaciecola</taxon>
    </lineage>
</organism>
<dbReference type="SUPFAM" id="SSF81296">
    <property type="entry name" value="E set domains"/>
    <property type="match status" value="1"/>
</dbReference>
<comment type="similarity">
    <text evidence="2">Belongs to the glycosyl hydrolase 20 family.</text>
</comment>
<dbReference type="OrthoDB" id="9763537at2"/>
<dbReference type="AlphaFoldDB" id="K6YZF1"/>
<dbReference type="PANTHER" id="PTHR22600:SF57">
    <property type="entry name" value="BETA-N-ACETYLHEXOSAMINIDASE"/>
    <property type="match status" value="1"/>
</dbReference>
<protein>
    <recommendedName>
        <fullName evidence="3">beta-N-acetylhexosaminidase</fullName>
        <ecNumber evidence="3">3.2.1.52</ecNumber>
    </recommendedName>
    <alternativeName>
        <fullName evidence="6">Beta-N-acetylhexosaminidase</fullName>
    </alternativeName>
    <alternativeName>
        <fullName evidence="7">N-acetyl-beta-glucosaminidase</fullName>
    </alternativeName>
</protein>
<dbReference type="GO" id="GO:0030247">
    <property type="term" value="F:polysaccharide binding"/>
    <property type="evidence" value="ECO:0007669"/>
    <property type="project" value="InterPro"/>
</dbReference>
<dbReference type="SUPFAM" id="SSF55545">
    <property type="entry name" value="beta-N-acetylhexosaminidase-like domain"/>
    <property type="match status" value="1"/>
</dbReference>
<accession>K6YZF1</accession>
<evidence type="ECO:0000256" key="6">
    <source>
        <dbReference type="ARBA" id="ARBA00030512"/>
    </source>
</evidence>
<evidence type="ECO:0000256" key="1">
    <source>
        <dbReference type="ARBA" id="ARBA00001231"/>
    </source>
</evidence>
<dbReference type="InterPro" id="IPR004866">
    <property type="entry name" value="CHB/HEX_N_dom"/>
</dbReference>
<evidence type="ECO:0000256" key="7">
    <source>
        <dbReference type="ARBA" id="ARBA00033000"/>
    </source>
</evidence>
<dbReference type="EMBL" id="BAEN01000076">
    <property type="protein sequence ID" value="GAC16595.1"/>
    <property type="molecule type" value="Genomic_DNA"/>
</dbReference>
<dbReference type="InterPro" id="IPR029018">
    <property type="entry name" value="Hex-like_dom2"/>
</dbReference>
<evidence type="ECO:0000256" key="2">
    <source>
        <dbReference type="ARBA" id="ARBA00006285"/>
    </source>
</evidence>
<evidence type="ECO:0000256" key="3">
    <source>
        <dbReference type="ARBA" id="ARBA00012663"/>
    </source>
</evidence>
<dbReference type="Proteomes" id="UP000006334">
    <property type="component" value="Unassembled WGS sequence"/>
</dbReference>
<evidence type="ECO:0000256" key="4">
    <source>
        <dbReference type="ARBA" id="ARBA00022801"/>
    </source>
</evidence>
<feature type="signal peptide" evidence="9">
    <location>
        <begin position="1"/>
        <end position="22"/>
    </location>
</feature>
<dbReference type="GO" id="GO:0016020">
    <property type="term" value="C:membrane"/>
    <property type="evidence" value="ECO:0007669"/>
    <property type="project" value="TreeGrafter"/>
</dbReference>
<keyword evidence="5" id="KW-0326">Glycosidase</keyword>
<reference evidence="11 12" key="1">
    <citation type="journal article" date="2017" name="Antonie Van Leeuwenhoek">
        <title>Rhizobium rhizosphaerae sp. nov., a novel species isolated from rice rhizosphere.</title>
        <authorList>
            <person name="Zhao J.J."/>
            <person name="Zhang J."/>
            <person name="Zhang R.J."/>
            <person name="Zhang C.W."/>
            <person name="Yin H.Q."/>
            <person name="Zhang X.X."/>
        </authorList>
    </citation>
    <scope>NUCLEOTIDE SEQUENCE [LARGE SCALE GENOMIC DNA]</scope>
    <source>
        <strain evidence="11 12">E3</strain>
    </source>
</reference>
<dbReference type="Pfam" id="PF02838">
    <property type="entry name" value="Glyco_hydro_20b"/>
    <property type="match status" value="1"/>
</dbReference>
<dbReference type="eggNOG" id="COG3525">
    <property type="taxonomic scope" value="Bacteria"/>
</dbReference>
<dbReference type="InterPro" id="IPR015883">
    <property type="entry name" value="Glyco_hydro_20_cat"/>
</dbReference>
<dbReference type="InterPro" id="IPR004867">
    <property type="entry name" value="CHB_C_dom"/>
</dbReference>
<keyword evidence="12" id="KW-1185">Reference proteome</keyword>
<keyword evidence="4" id="KW-0378">Hydrolase</keyword>
<dbReference type="InterPro" id="IPR015882">
    <property type="entry name" value="HEX_bac_N"/>
</dbReference>
<evidence type="ECO:0000313" key="12">
    <source>
        <dbReference type="Proteomes" id="UP000006334"/>
    </source>
</evidence>
<feature type="domain" description="Chitobiase/beta-hexosaminidases N-terminal" evidence="10">
    <location>
        <begin position="45"/>
        <end position="204"/>
    </location>
</feature>